<dbReference type="CDD" id="cd16831">
    <property type="entry name" value="HemS-like_C"/>
    <property type="match status" value="1"/>
</dbReference>
<dbReference type="AlphaFoldDB" id="A0A364Y660"/>
<evidence type="ECO:0000259" key="1">
    <source>
        <dbReference type="Pfam" id="PF05171"/>
    </source>
</evidence>
<accession>A0A364Y660</accession>
<dbReference type="InterPro" id="IPR007845">
    <property type="entry name" value="HemS/ChuX_dom"/>
</dbReference>
<dbReference type="Pfam" id="PF05171">
    <property type="entry name" value="HemS"/>
    <property type="match status" value="2"/>
</dbReference>
<name>A0A364Y660_9BACT</name>
<protein>
    <submittedName>
        <fullName evidence="2">Hemin-degrading factor</fullName>
    </submittedName>
</protein>
<feature type="domain" description="Haemin-degrading HemS/ChuX" evidence="1">
    <location>
        <begin position="224"/>
        <end position="356"/>
    </location>
</feature>
<dbReference type="Gene3D" id="3.40.1570.10">
    <property type="entry name" value="HemS/ChuS/ChuX like domains"/>
    <property type="match status" value="2"/>
</dbReference>
<keyword evidence="3" id="KW-1185">Reference proteome</keyword>
<reference evidence="2 3" key="1">
    <citation type="submission" date="2018-06" db="EMBL/GenBank/DDBJ databases">
        <title>Chryseolinea flavus sp. nov., a member of the phylum Bacteroidetes isolated from soil.</title>
        <authorList>
            <person name="Li Y."/>
            <person name="Wang J."/>
        </authorList>
    </citation>
    <scope>NUCLEOTIDE SEQUENCE [LARGE SCALE GENOMIC DNA]</scope>
    <source>
        <strain evidence="2 3">SDU1-6</strain>
    </source>
</reference>
<sequence>MNMNLSVDTTATLKQAWLGIQKAKPGIRIRDAADALGCSEAELLVTTVGDYTTRLSGDWTKLLTRLPELGRVMSLTRNESCVLEHKGSFQKIDIMGELPMAMATVIGPIESRVFFKAWKFGFAVRQQSHHGLMQSLQFFDAAGNAITKIFLQQPIGNKAGSNQDAFDRLVADFTSDDQSKEIVTATVNEPFSKSIDEVDHQELLNDWSSMKDTHEFFGMLRKHQVNRLDAVVLAKNRFSHQIKVESLRLLLEKAAATKLPIMIFAGNRGNLQIHQGKVQTIRVMDQWLNVLDPDFNMHLREDQIASVWVVRKPTTDGVVTGIEVFDEKKNMIVQFFGLRKPGIAELEGWRKLVDELPIA</sequence>
<evidence type="ECO:0000313" key="3">
    <source>
        <dbReference type="Proteomes" id="UP000251889"/>
    </source>
</evidence>
<dbReference type="CDD" id="cd16830">
    <property type="entry name" value="HemS-like_N"/>
    <property type="match status" value="1"/>
</dbReference>
<gene>
    <name evidence="2" type="ORF">DQQ10_07445</name>
</gene>
<evidence type="ECO:0000313" key="2">
    <source>
        <dbReference type="EMBL" id="RAW02359.1"/>
    </source>
</evidence>
<comment type="caution">
    <text evidence="2">The sequence shown here is derived from an EMBL/GenBank/DDBJ whole genome shotgun (WGS) entry which is preliminary data.</text>
</comment>
<organism evidence="2 3">
    <name type="scientific">Pseudochryseolinea flava</name>
    <dbReference type="NCBI Taxonomy" id="2059302"/>
    <lineage>
        <taxon>Bacteria</taxon>
        <taxon>Pseudomonadati</taxon>
        <taxon>Bacteroidota</taxon>
        <taxon>Cytophagia</taxon>
        <taxon>Cytophagales</taxon>
        <taxon>Fulvivirgaceae</taxon>
        <taxon>Pseudochryseolinea</taxon>
    </lineage>
</organism>
<dbReference type="SUPFAM" id="SSF144064">
    <property type="entry name" value="Heme iron utilization protein-like"/>
    <property type="match status" value="1"/>
</dbReference>
<dbReference type="GO" id="GO:0006826">
    <property type="term" value="P:iron ion transport"/>
    <property type="evidence" value="ECO:0007669"/>
    <property type="project" value="InterPro"/>
</dbReference>
<dbReference type="OrthoDB" id="316630at2"/>
<dbReference type="Proteomes" id="UP000251889">
    <property type="component" value="Unassembled WGS sequence"/>
</dbReference>
<feature type="domain" description="Haemin-degrading HemS/ChuX" evidence="1">
    <location>
        <begin position="38"/>
        <end position="173"/>
    </location>
</feature>
<dbReference type="EMBL" id="QMFY01000002">
    <property type="protein sequence ID" value="RAW02359.1"/>
    <property type="molecule type" value="Genomic_DNA"/>
</dbReference>
<dbReference type="InterPro" id="IPR053733">
    <property type="entry name" value="Heme_Transport_Util_sf"/>
</dbReference>
<proteinExistence type="predicted"/>